<feature type="domain" description="Fibronectin type-III" evidence="3">
    <location>
        <begin position="535"/>
        <end position="637"/>
    </location>
</feature>
<dbReference type="InterPro" id="IPR013783">
    <property type="entry name" value="Ig-like_fold"/>
</dbReference>
<feature type="region of interest" description="Disordered" evidence="1">
    <location>
        <begin position="878"/>
        <end position="930"/>
    </location>
</feature>
<keyword evidence="2" id="KW-1133">Transmembrane helix</keyword>
<feature type="compositionally biased region" description="Polar residues" evidence="1">
    <location>
        <begin position="1199"/>
        <end position="1216"/>
    </location>
</feature>
<feature type="compositionally biased region" description="Polar residues" evidence="1">
    <location>
        <begin position="944"/>
        <end position="962"/>
    </location>
</feature>
<dbReference type="Gene3D" id="2.60.40.10">
    <property type="entry name" value="Immunoglobulins"/>
    <property type="match status" value="8"/>
</dbReference>
<keyword evidence="5" id="KW-1185">Reference proteome</keyword>
<dbReference type="PANTHER" id="PTHR46957:SF3">
    <property type="entry name" value="CYTOKINE RECEPTOR"/>
    <property type="match status" value="1"/>
</dbReference>
<evidence type="ECO:0000313" key="4">
    <source>
        <dbReference type="EMBL" id="EFN69830.1"/>
    </source>
</evidence>
<feature type="compositionally biased region" description="Polar residues" evidence="1">
    <location>
        <begin position="1227"/>
        <end position="1244"/>
    </location>
</feature>
<feature type="domain" description="Fibronectin type-III" evidence="3">
    <location>
        <begin position="222"/>
        <end position="326"/>
    </location>
</feature>
<keyword evidence="4" id="KW-0675">Receptor</keyword>
<dbReference type="OMA" id="AHVIPAK"/>
<dbReference type="InParanoid" id="E2A9M8"/>
<accession>E2A9M8</accession>
<feature type="compositionally biased region" description="Basic and acidic residues" evidence="1">
    <location>
        <begin position="1217"/>
        <end position="1226"/>
    </location>
</feature>
<dbReference type="PANTHER" id="PTHR46957">
    <property type="entry name" value="CYTOKINE RECEPTOR"/>
    <property type="match status" value="1"/>
</dbReference>
<feature type="domain" description="Fibronectin type-III" evidence="3">
    <location>
        <begin position="430"/>
        <end position="533"/>
    </location>
</feature>
<evidence type="ECO:0000256" key="2">
    <source>
        <dbReference type="SAM" id="Phobius"/>
    </source>
</evidence>
<keyword evidence="2" id="KW-0472">Membrane</keyword>
<evidence type="ECO:0000256" key="1">
    <source>
        <dbReference type="SAM" id="MobiDB-lite"/>
    </source>
</evidence>
<feature type="region of interest" description="Disordered" evidence="1">
    <location>
        <begin position="944"/>
        <end position="997"/>
    </location>
</feature>
<dbReference type="Pfam" id="PF25552">
    <property type="entry name" value="LIFR_D4"/>
    <property type="match status" value="1"/>
</dbReference>
<keyword evidence="2" id="KW-0812">Transmembrane</keyword>
<dbReference type="Pfam" id="PF00041">
    <property type="entry name" value="fn3"/>
    <property type="match status" value="1"/>
</dbReference>
<reference evidence="4 5" key="1">
    <citation type="journal article" date="2010" name="Science">
        <title>Genomic comparison of the ants Camponotus floridanus and Harpegnathos saltator.</title>
        <authorList>
            <person name="Bonasio R."/>
            <person name="Zhang G."/>
            <person name="Ye C."/>
            <person name="Mutti N.S."/>
            <person name="Fang X."/>
            <person name="Qin N."/>
            <person name="Donahue G."/>
            <person name="Yang P."/>
            <person name="Li Q."/>
            <person name="Li C."/>
            <person name="Zhang P."/>
            <person name="Huang Z."/>
            <person name="Berger S.L."/>
            <person name="Reinberg D."/>
            <person name="Wang J."/>
            <person name="Liebig J."/>
        </authorList>
    </citation>
    <scope>NUCLEOTIDE SEQUENCE [LARGE SCALE GENOMIC DNA]</scope>
    <source>
        <strain evidence="5">C129</strain>
    </source>
</reference>
<dbReference type="SMART" id="SM00060">
    <property type="entry name" value="FN3"/>
    <property type="match status" value="6"/>
</dbReference>
<organism evidence="5">
    <name type="scientific">Camponotus floridanus</name>
    <name type="common">Florida carpenter ant</name>
    <dbReference type="NCBI Taxonomy" id="104421"/>
    <lineage>
        <taxon>Eukaryota</taxon>
        <taxon>Metazoa</taxon>
        <taxon>Ecdysozoa</taxon>
        <taxon>Arthropoda</taxon>
        <taxon>Hexapoda</taxon>
        <taxon>Insecta</taxon>
        <taxon>Pterygota</taxon>
        <taxon>Neoptera</taxon>
        <taxon>Endopterygota</taxon>
        <taxon>Hymenoptera</taxon>
        <taxon>Apocrita</taxon>
        <taxon>Aculeata</taxon>
        <taxon>Formicoidea</taxon>
        <taxon>Formicidae</taxon>
        <taxon>Formicinae</taxon>
        <taxon>Camponotus</taxon>
    </lineage>
</organism>
<dbReference type="PROSITE" id="PS50853">
    <property type="entry name" value="FN3"/>
    <property type="match status" value="5"/>
</dbReference>
<feature type="domain" description="Fibronectin type-III" evidence="3">
    <location>
        <begin position="730"/>
        <end position="825"/>
    </location>
</feature>
<dbReference type="FunCoup" id="E2A9M8">
    <property type="interactions" value="60"/>
</dbReference>
<gene>
    <name evidence="4" type="ORF">EAG_11448</name>
</gene>
<name>E2A9M8_CAMFO</name>
<sequence length="1350" mass="152214">MVNAQQVKTCSPGLETAGWTVPEGDIFVKHGDNLQIWCNLNETFVAKEYPGSNSSNIFFIRDNTTVEQKFVTIINKTTALLTIESPPAGWYTYSCDLDIAGDKDAAVCLNIVFVAYEPQVPSNFTCRSYNWENITCTWEVSKNYIPTTHKLFFKMHGARGRKLFPCPTAKAKNDSCTWTQYTNPIYRQTYENFTFVMQIQNMFGNKTVIYKIDHYAIVIPAKPTLLSVTNKTSDSATLCWECRFPMKSFPPGLTHKVMYQNQWDHKKNWKVINIDTEPHLHKRCSTLTGLYPNTAYDARVYLRSAKAVEEDMYSEPAVIIFRTSPTLPSFPPRTDIGSFEIVENNGNRDIYLYWQMIQQYYENGNKFKYQVNHVEENDHKIVLEPIEMTKTYAKFKGLSFNKYRFKIVSENEAGINKNYTEIIVPSRDEMPREPIAFTRMAFENGLYELSWKPPILHKDITNYTIFWCDNERDRPYQCTGYLNWTHVSMNTTVYNITVPDSSKIYQFAISANTNKGSSGMIWSYCTVIHSKALGKMKSIWINRIGSDFIDVGWKLECSDRIGSVEEMKIYYCPIVSPLNAKCKEPKRNVTVKSYPPIIKGIVKNLTPYTTYMLEVTTVTKNGESQPSESLYNTTLEAAPSSSPLNVKAINVTNTTMFITWQPPEAMNGVLRYYEVYYNGFMKKVEEGNDTKLTNLLAYTKYTISVTACTVACSEKSPMITTYTEIGIPGKISIPKVHFMNSSQVRVRWNPPEHPAGPINLAYYEIEATSGEIQNVTNREAQLSIPDCKTDGKLYKFRVRAININSNNERLTGPWSETGEGNCYSNGLSRFLIIVISVIGFILVVVSVLGLAYYIKRWWLKIQDMQNINVKLPPGLTSNMKLLHKDGEPHKRQPSADSSGCSSGQESVTSSVTTTEFQISSDSGTEIDPVPVSFGKTASTWESNSISVRQRSLSRGPETTSCRESYIPVKTGDPNINENISLTRSTPNLTDSTGNTTTLQTWPSTGYMSMLSSENLLDNPSPMSRENTMVNTTGSYSLIGIRTPMQTTSDEDGDDGIDSAKTVHDTLISVKTGVNLAHNSYLPFVMRKEVPKTLDTFNLNTFVKPDKFEEDALISHLTASDKTTSKPFFQPNLMNTVHEPLALWSPIEQSGKNNIRSFPVSTSPTNSCNKSFVSPFMNPTLPISSIDTTSTPLTDTISTNSHISDPKSTPSETSRLLTQEKNKDTLKSQKLSHVSHNSAPSESFSKPSVLASFVPQMLQQQEKIELPPSNVIEDVKEREIEKDSATYLPLPWDATTKDTNERSIQLKVKQNSGYVVLSDLQLSNSTIQQKPTTNQSDEQYSKVTVVPNTMQ</sequence>
<dbReference type="CDD" id="cd00063">
    <property type="entry name" value="FN3"/>
    <property type="match status" value="5"/>
</dbReference>
<dbReference type="InterPro" id="IPR050713">
    <property type="entry name" value="RTP_Phos/Ushers"/>
</dbReference>
<feature type="compositionally biased region" description="Low complexity" evidence="1">
    <location>
        <begin position="897"/>
        <end position="915"/>
    </location>
</feature>
<feature type="compositionally biased region" description="Polar residues" evidence="1">
    <location>
        <begin position="973"/>
        <end position="997"/>
    </location>
</feature>
<dbReference type="Proteomes" id="UP000000311">
    <property type="component" value="Unassembled WGS sequence"/>
</dbReference>
<dbReference type="GO" id="GO:0016020">
    <property type="term" value="C:membrane"/>
    <property type="evidence" value="ECO:0007669"/>
    <property type="project" value="UniProtKB-SubCell"/>
</dbReference>
<dbReference type="SUPFAM" id="SSF49265">
    <property type="entry name" value="Fibronectin type III"/>
    <property type="match status" value="5"/>
</dbReference>
<proteinExistence type="predicted"/>
<dbReference type="STRING" id="104421.E2A9M8"/>
<feature type="domain" description="Fibronectin type-III" evidence="3">
    <location>
        <begin position="642"/>
        <end position="726"/>
    </location>
</feature>
<dbReference type="OrthoDB" id="6381660at2759"/>
<dbReference type="InterPro" id="IPR003961">
    <property type="entry name" value="FN3_dom"/>
</dbReference>
<dbReference type="EMBL" id="GL437918">
    <property type="protein sequence ID" value="EFN69830.1"/>
    <property type="molecule type" value="Genomic_DNA"/>
</dbReference>
<feature type="transmembrane region" description="Helical" evidence="2">
    <location>
        <begin position="830"/>
        <end position="854"/>
    </location>
</feature>
<evidence type="ECO:0000313" key="5">
    <source>
        <dbReference type="Proteomes" id="UP000000311"/>
    </source>
</evidence>
<evidence type="ECO:0000259" key="3">
    <source>
        <dbReference type="PROSITE" id="PS50853"/>
    </source>
</evidence>
<protein>
    <submittedName>
        <fullName evidence="4">Cytokine receptor</fullName>
    </submittedName>
</protein>
<feature type="compositionally biased region" description="Low complexity" evidence="1">
    <location>
        <begin position="1182"/>
        <end position="1198"/>
    </location>
</feature>
<dbReference type="InterPro" id="IPR036116">
    <property type="entry name" value="FN3_sf"/>
</dbReference>
<feature type="region of interest" description="Disordered" evidence="1">
    <location>
        <begin position="1182"/>
        <end position="1244"/>
    </location>
</feature>